<sequence length="311" mass="35650">MLFQVLVHIMKEIIGEVEGIEILLPANFREGLAAVILVLGLVSSFLSFKKQWKAHALKITGILLLLGLCLFANNTWSYLAGIFIIATAVTRTEYLQNLAAIIRGNKDYFEYKKEFVSNKEVFDHKLQDIIEFKHEAPEKKDTELVTAKPAFEAGVSESLTPLQLVLIAEDFAFKEIERRYNKPIQRHIRIISPDKELEFDGLLELKNKSIICASKIIPHASFPLEPLYQSVQYILQQTAEYRKLLPRYKKLHVSYVIVSTFNNETKEKLLRKLDANVTSVTSEMFEVEFLLYSFEELGLPLLDSIKSQPLI</sequence>
<protein>
    <submittedName>
        <fullName evidence="2">Uncharacterized protein</fullName>
    </submittedName>
</protein>
<evidence type="ECO:0000313" key="3">
    <source>
        <dbReference type="Proteomes" id="UP000619534"/>
    </source>
</evidence>
<reference evidence="3" key="1">
    <citation type="journal article" date="2019" name="Int. J. Syst. Evol. Microbiol.">
        <title>The Global Catalogue of Microorganisms (GCM) 10K type strain sequencing project: providing services to taxonomists for standard genome sequencing and annotation.</title>
        <authorList>
            <consortium name="The Broad Institute Genomics Platform"/>
            <consortium name="The Broad Institute Genome Sequencing Center for Infectious Disease"/>
            <person name="Wu L."/>
            <person name="Ma J."/>
        </authorList>
    </citation>
    <scope>NUCLEOTIDE SEQUENCE [LARGE SCALE GENOMIC DNA]</scope>
    <source>
        <strain evidence="3">CCM 7282</strain>
    </source>
</reference>
<feature type="transmembrane region" description="Helical" evidence="1">
    <location>
        <begin position="60"/>
        <end position="86"/>
    </location>
</feature>
<evidence type="ECO:0000256" key="1">
    <source>
        <dbReference type="SAM" id="Phobius"/>
    </source>
</evidence>
<dbReference type="EMBL" id="BMCJ01000005">
    <property type="protein sequence ID" value="GGC96335.1"/>
    <property type="molecule type" value="Genomic_DNA"/>
</dbReference>
<comment type="caution">
    <text evidence="2">The sequence shown here is derived from an EMBL/GenBank/DDBJ whole genome shotgun (WGS) entry which is preliminary data.</text>
</comment>
<evidence type="ECO:0000313" key="2">
    <source>
        <dbReference type="EMBL" id="GGC96335.1"/>
    </source>
</evidence>
<name>A0ABQ1PFR7_9BACI</name>
<keyword evidence="1" id="KW-0472">Membrane</keyword>
<gene>
    <name evidence="2" type="ORF">GCM10007216_28900</name>
</gene>
<keyword evidence="1" id="KW-0812">Transmembrane</keyword>
<keyword evidence="3" id="KW-1185">Reference proteome</keyword>
<proteinExistence type="predicted"/>
<organism evidence="2 3">
    <name type="scientific">Thalassobacillus devorans</name>
    <dbReference type="NCBI Taxonomy" id="279813"/>
    <lineage>
        <taxon>Bacteria</taxon>
        <taxon>Bacillati</taxon>
        <taxon>Bacillota</taxon>
        <taxon>Bacilli</taxon>
        <taxon>Bacillales</taxon>
        <taxon>Bacillaceae</taxon>
        <taxon>Thalassobacillus</taxon>
    </lineage>
</organism>
<keyword evidence="1" id="KW-1133">Transmembrane helix</keyword>
<dbReference type="Proteomes" id="UP000619534">
    <property type="component" value="Unassembled WGS sequence"/>
</dbReference>
<feature type="transmembrane region" description="Helical" evidence="1">
    <location>
        <begin position="31"/>
        <end position="48"/>
    </location>
</feature>
<accession>A0ABQ1PFR7</accession>